<evidence type="ECO:0000256" key="1">
    <source>
        <dbReference type="ARBA" id="ARBA00004123"/>
    </source>
</evidence>
<evidence type="ECO:0008006" key="9">
    <source>
        <dbReference type="Google" id="ProtNLM"/>
    </source>
</evidence>
<feature type="repeat" description="ANK" evidence="5">
    <location>
        <begin position="514"/>
        <end position="546"/>
    </location>
</feature>
<reference evidence="7 8" key="1">
    <citation type="submission" date="2020-04" db="EMBL/GenBank/DDBJ databases">
        <authorList>
            <person name="Laetsch R D."/>
            <person name="Stevens L."/>
            <person name="Kumar S."/>
            <person name="Blaxter L. M."/>
        </authorList>
    </citation>
    <scope>NUCLEOTIDE SEQUENCE [LARGE SCALE GENOMIC DNA]</scope>
</reference>
<keyword evidence="5" id="KW-0040">ANK repeat</keyword>
<dbReference type="Gene3D" id="1.25.40.10">
    <property type="entry name" value="Tetratricopeptide repeat domain"/>
    <property type="match status" value="1"/>
</dbReference>
<dbReference type="OrthoDB" id="4772757at2759"/>
<dbReference type="InterPro" id="IPR011990">
    <property type="entry name" value="TPR-like_helical_dom_sf"/>
</dbReference>
<dbReference type="PROSITE" id="PS50297">
    <property type="entry name" value="ANK_REP_REGION"/>
    <property type="match status" value="3"/>
</dbReference>
<keyword evidence="2" id="KW-0433">Leucine-rich repeat</keyword>
<feature type="repeat" description="ANK" evidence="5">
    <location>
        <begin position="547"/>
        <end position="579"/>
    </location>
</feature>
<dbReference type="Gene3D" id="1.25.40.20">
    <property type="entry name" value="Ankyrin repeat-containing domain"/>
    <property type="match status" value="1"/>
</dbReference>
<evidence type="ECO:0000313" key="7">
    <source>
        <dbReference type="EMBL" id="CAB3408399.1"/>
    </source>
</evidence>
<proteinExistence type="predicted"/>
<dbReference type="Proteomes" id="UP000494206">
    <property type="component" value="Unassembled WGS sequence"/>
</dbReference>
<evidence type="ECO:0000313" key="8">
    <source>
        <dbReference type="Proteomes" id="UP000494206"/>
    </source>
</evidence>
<evidence type="ECO:0000256" key="5">
    <source>
        <dbReference type="PROSITE-ProRule" id="PRU00023"/>
    </source>
</evidence>
<feature type="region of interest" description="Disordered" evidence="6">
    <location>
        <begin position="676"/>
        <end position="739"/>
    </location>
</feature>
<dbReference type="AlphaFoldDB" id="A0A8S1F425"/>
<keyword evidence="3" id="KW-0677">Repeat</keyword>
<dbReference type="Pfam" id="PF00023">
    <property type="entry name" value="Ank"/>
    <property type="match status" value="1"/>
</dbReference>
<organism evidence="7 8">
    <name type="scientific">Caenorhabditis bovis</name>
    <dbReference type="NCBI Taxonomy" id="2654633"/>
    <lineage>
        <taxon>Eukaryota</taxon>
        <taxon>Metazoa</taxon>
        <taxon>Ecdysozoa</taxon>
        <taxon>Nematoda</taxon>
        <taxon>Chromadorea</taxon>
        <taxon>Rhabditida</taxon>
        <taxon>Rhabditina</taxon>
        <taxon>Rhabditomorpha</taxon>
        <taxon>Rhabditoidea</taxon>
        <taxon>Rhabditidae</taxon>
        <taxon>Peloderinae</taxon>
        <taxon>Caenorhabditis</taxon>
    </lineage>
</organism>
<dbReference type="PANTHER" id="PTHR46358">
    <property type="entry name" value="TONSOKU-LIKE PROTEIN"/>
    <property type="match status" value="1"/>
</dbReference>
<dbReference type="GO" id="GO:0000724">
    <property type="term" value="P:double-strand break repair via homologous recombination"/>
    <property type="evidence" value="ECO:0007669"/>
    <property type="project" value="TreeGrafter"/>
</dbReference>
<dbReference type="SUPFAM" id="SSF48403">
    <property type="entry name" value="Ankyrin repeat"/>
    <property type="match status" value="1"/>
</dbReference>
<evidence type="ECO:0000256" key="6">
    <source>
        <dbReference type="SAM" id="MobiDB-lite"/>
    </source>
</evidence>
<dbReference type="InterPro" id="IPR002110">
    <property type="entry name" value="Ankyrin_rpt"/>
</dbReference>
<keyword evidence="4" id="KW-0539">Nucleus</keyword>
<dbReference type="PANTHER" id="PTHR46358:SF1">
    <property type="entry name" value="TONSOKU-LIKE PROTEIN"/>
    <property type="match status" value="1"/>
</dbReference>
<comment type="subcellular location">
    <subcellularLocation>
        <location evidence="1">Nucleus</location>
    </subcellularLocation>
</comment>
<comment type="caution">
    <text evidence="7">The sequence shown here is derived from an EMBL/GenBank/DDBJ whole genome shotgun (WGS) entry which is preliminary data.</text>
</comment>
<dbReference type="InterPro" id="IPR052311">
    <property type="entry name" value="MMS22L-TONSL_complex_comp"/>
</dbReference>
<evidence type="ECO:0000256" key="4">
    <source>
        <dbReference type="ARBA" id="ARBA00023242"/>
    </source>
</evidence>
<sequence>MVKRKRINVSEFDAMLDKAMKKGDTVGIVDCYNEIGKEKAEFDDFDGAIEAYLQGSSEARKAGLVLERSFSERGLAEVYAKLGNKSKCFDHLSMFKSLSIESGNDSQIQLSLHVEAWCLQNLFDKGMADRIDLERALSVAKSSIEYLEKKRSAIAKFRYLGTIEQRKSKLLLMIAQIEQMLGNDSKALSHLCDAEHVIQDNDKEIFYEILLTRSGFAPINQRVQIARKMVKIASKERKGDALHELSHQLILNGEFDEGYKRLRETYFENSKYLHDDIVDIKSKLTILFKISMYNEELKNPTEMEKCEIYEALADLHDEYFRFLSNREKREYRHFAEENIIENYKNMIRNKRDIKDEIRGLLAIGLVYQDLNEYVNSKSIFEKRLELQISNNASIDEIIDTKISIFECMCHLKRDGLFKEFENLKKQTRTTSSRKELFFVWADYLEEMKEIDDAKYCRNIAEGLNDSPSELEDDGTDKLFGNWSEDKILKECKVEHEKLAAKEKAMLKKDRQNNTGETELHNAAKVDNPEMVEHLCQQGYSVNVVDNAGWTPLSEAVNHENYENVAILIRYGADVNIASKEGFENSSSRREVRHTRLTPLMEACAQGFEKIAKLLIENGAKLEKRDSLGYSAYNHLEEYIRENGYTEEQKLFKVYFEELMKERNVSLNVAAPRAVLEETQESNTQRMPAPVQPSQTSPIIRDRKRMNRSSAGSENSVKRKPTSPTPPLSTKIISRQNTPDVIEMRTPVRVSPPSVRQTTPLAATAATSMACCPVRVFFVNPPNDQIKNMMWSLPRQSTIADLRRKILSYLKSAEYEVRLQTHDGTNMEYSDEVLLAQIGDDVKIDCLLEMGSAAKIYSNSKGISRFILMHVVVLWDLVIVCNIDYSCTSQFI</sequence>
<dbReference type="InterPro" id="IPR036770">
    <property type="entry name" value="Ankyrin_rpt-contain_sf"/>
</dbReference>
<dbReference type="SMART" id="SM00248">
    <property type="entry name" value="ANK"/>
    <property type="match status" value="3"/>
</dbReference>
<dbReference type="SUPFAM" id="SSF48452">
    <property type="entry name" value="TPR-like"/>
    <property type="match status" value="1"/>
</dbReference>
<name>A0A8S1F425_9PELO</name>
<keyword evidence="8" id="KW-1185">Reference proteome</keyword>
<evidence type="ECO:0000256" key="2">
    <source>
        <dbReference type="ARBA" id="ARBA00022614"/>
    </source>
</evidence>
<dbReference type="PROSITE" id="PS50088">
    <property type="entry name" value="ANK_REPEAT"/>
    <property type="match status" value="3"/>
</dbReference>
<feature type="compositionally biased region" description="Polar residues" evidence="6">
    <location>
        <begin position="680"/>
        <end position="697"/>
    </location>
</feature>
<accession>A0A8S1F425</accession>
<evidence type="ECO:0000256" key="3">
    <source>
        <dbReference type="ARBA" id="ARBA00022737"/>
    </source>
</evidence>
<dbReference type="GO" id="GO:0031297">
    <property type="term" value="P:replication fork processing"/>
    <property type="evidence" value="ECO:0007669"/>
    <property type="project" value="TreeGrafter"/>
</dbReference>
<dbReference type="Pfam" id="PF12796">
    <property type="entry name" value="Ank_2"/>
    <property type="match status" value="1"/>
</dbReference>
<dbReference type="EMBL" id="CADEPM010000007">
    <property type="protein sequence ID" value="CAB3408399.1"/>
    <property type="molecule type" value="Genomic_DNA"/>
</dbReference>
<gene>
    <name evidence="7" type="ORF">CBOVIS_LOCUS10184</name>
</gene>
<feature type="repeat" description="ANK" evidence="5">
    <location>
        <begin position="594"/>
        <end position="626"/>
    </location>
</feature>
<protein>
    <recommendedName>
        <fullName evidence="9">ANK_REP_REGION domain-containing protein</fullName>
    </recommendedName>
</protein>
<dbReference type="GO" id="GO:0043596">
    <property type="term" value="C:nuclear replication fork"/>
    <property type="evidence" value="ECO:0007669"/>
    <property type="project" value="TreeGrafter"/>
</dbReference>